<comment type="function">
    <text evidence="11">Catalyzes the adenosylmethionine-dependent methylation of the exocyclic amino group (N(2)) of guanosine at position 10 of various tRNAs. Acts via a two-step process that leads to the formation of either N(2)-monomethyl (m(2)G) or N(2)-dimethylguanosine (m(2)(2)G).</text>
</comment>
<evidence type="ECO:0000256" key="1">
    <source>
        <dbReference type="ARBA" id="ARBA00004496"/>
    </source>
</evidence>
<comment type="caution">
    <text evidence="17">The sequence shown here is derived from an EMBL/GenBank/DDBJ whole genome shotgun (WGS) entry which is preliminary data.</text>
</comment>
<keyword evidence="18" id="KW-1185">Reference proteome</keyword>
<comment type="subcellular location">
    <subcellularLocation>
        <location evidence="1">Cytoplasm</location>
    </subcellularLocation>
</comment>
<evidence type="ECO:0000256" key="15">
    <source>
        <dbReference type="PROSITE-ProRule" id="PRU00529"/>
    </source>
</evidence>
<keyword evidence="4" id="KW-0820">tRNA-binding</keyword>
<comment type="catalytic activity">
    <reaction evidence="10">
        <text>guanosine(10) in tRNA + 2 S-adenosyl-L-methionine = N(2)-dimethylguanosine(10) in tRNA + 2 S-adenosyl-L-homocysteine + 2 H(+)</text>
        <dbReference type="Rhea" id="RHEA:43124"/>
        <dbReference type="Rhea" id="RHEA-COMP:10355"/>
        <dbReference type="Rhea" id="RHEA-COMP:10358"/>
        <dbReference type="ChEBI" id="CHEBI:15378"/>
        <dbReference type="ChEBI" id="CHEBI:57856"/>
        <dbReference type="ChEBI" id="CHEBI:59789"/>
        <dbReference type="ChEBI" id="CHEBI:74269"/>
        <dbReference type="ChEBI" id="CHEBI:74513"/>
        <dbReference type="EC" id="2.1.1.213"/>
    </reaction>
</comment>
<dbReference type="SUPFAM" id="SSF143437">
    <property type="entry name" value="THUMP domain-like"/>
    <property type="match status" value="1"/>
</dbReference>
<dbReference type="InterPro" id="IPR002052">
    <property type="entry name" value="DNA_methylase_N6_adenine_CS"/>
</dbReference>
<protein>
    <recommendedName>
        <fullName evidence="13">tRNA (guanine(10)-N(2))-dimethyltransferase</fullName>
        <ecNumber evidence="13">2.1.1.213</ecNumber>
    </recommendedName>
    <alternativeName>
        <fullName evidence="14">tRNA:G10 dimethyltransferase</fullName>
    </alternativeName>
</protein>
<feature type="domain" description="THUMP" evidence="16">
    <location>
        <begin position="46"/>
        <end position="152"/>
    </location>
</feature>
<dbReference type="InterPro" id="IPR029063">
    <property type="entry name" value="SAM-dependent_MTases_sf"/>
</dbReference>
<dbReference type="GO" id="GO:0005737">
    <property type="term" value="C:cytoplasm"/>
    <property type="evidence" value="ECO:0007669"/>
    <property type="project" value="UniProtKB-SubCell"/>
</dbReference>
<gene>
    <name evidence="17" type="ORF">AKJ43_01980</name>
</gene>
<evidence type="ECO:0000256" key="12">
    <source>
        <dbReference type="ARBA" id="ARBA00061338"/>
    </source>
</evidence>
<evidence type="ECO:0000313" key="17">
    <source>
        <dbReference type="EMBL" id="KXB02325.1"/>
    </source>
</evidence>
<evidence type="ECO:0000259" key="16">
    <source>
        <dbReference type="PROSITE" id="PS51165"/>
    </source>
</evidence>
<comment type="similarity">
    <text evidence="12">Belongs to the methyltransferase superfamily. Trm-G10 family.</text>
</comment>
<dbReference type="InterPro" id="IPR004114">
    <property type="entry name" value="THUMP_dom"/>
</dbReference>
<dbReference type="InterPro" id="IPR000241">
    <property type="entry name" value="RlmKL-like_Mtase"/>
</dbReference>
<dbReference type="EC" id="2.1.1.213" evidence="13"/>
<dbReference type="Proteomes" id="UP000070400">
    <property type="component" value="Unassembled WGS sequence"/>
</dbReference>
<dbReference type="PROSITE" id="PS00092">
    <property type="entry name" value="N6_MTASE"/>
    <property type="match status" value="1"/>
</dbReference>
<evidence type="ECO:0000256" key="9">
    <source>
        <dbReference type="ARBA" id="ARBA00022884"/>
    </source>
</evidence>
<keyword evidence="9 15" id="KW-0694">RNA-binding</keyword>
<organism evidence="17 18">
    <name type="scientific">candidate division MSBL1 archaeon SCGC-AAA261D19</name>
    <dbReference type="NCBI Taxonomy" id="1698273"/>
    <lineage>
        <taxon>Archaea</taxon>
        <taxon>Methanobacteriati</taxon>
        <taxon>Methanobacteriota</taxon>
        <taxon>candidate division MSBL1</taxon>
    </lineage>
</organism>
<proteinExistence type="inferred from homology"/>
<comment type="subunit">
    <text evidence="2">Monomer.</text>
</comment>
<evidence type="ECO:0000256" key="4">
    <source>
        <dbReference type="ARBA" id="ARBA00022555"/>
    </source>
</evidence>
<evidence type="ECO:0000313" key="18">
    <source>
        <dbReference type="Proteomes" id="UP000070400"/>
    </source>
</evidence>
<evidence type="ECO:0000256" key="2">
    <source>
        <dbReference type="ARBA" id="ARBA00011245"/>
    </source>
</evidence>
<name>A0A133V7A2_9EURY</name>
<reference evidence="17 18" key="1">
    <citation type="journal article" date="2016" name="Sci. Rep.">
        <title>Metabolic traits of an uncultured archaeal lineage -MSBL1- from brine pools of the Red Sea.</title>
        <authorList>
            <person name="Mwirichia R."/>
            <person name="Alam I."/>
            <person name="Rashid M."/>
            <person name="Vinu M."/>
            <person name="Ba-Alawi W."/>
            <person name="Anthony Kamau A."/>
            <person name="Kamanda Ngugi D."/>
            <person name="Goker M."/>
            <person name="Klenk H.P."/>
            <person name="Bajic V."/>
            <person name="Stingl U."/>
        </authorList>
    </citation>
    <scope>NUCLEOTIDE SEQUENCE [LARGE SCALE GENOMIC DNA]</scope>
    <source>
        <strain evidence="17">SCGC-AAA261D19</strain>
    </source>
</reference>
<evidence type="ECO:0000256" key="11">
    <source>
        <dbReference type="ARBA" id="ARBA00054380"/>
    </source>
</evidence>
<dbReference type="AlphaFoldDB" id="A0A133V7A2"/>
<dbReference type="GO" id="GO:0030488">
    <property type="term" value="P:tRNA methylation"/>
    <property type="evidence" value="ECO:0007669"/>
    <property type="project" value="TreeGrafter"/>
</dbReference>
<dbReference type="CDD" id="cd11715">
    <property type="entry name" value="THUMP_AdoMetMT"/>
    <property type="match status" value="1"/>
</dbReference>
<dbReference type="PATRIC" id="fig|1698273.3.peg.248"/>
<evidence type="ECO:0000256" key="13">
    <source>
        <dbReference type="ARBA" id="ARBA00066936"/>
    </source>
</evidence>
<keyword evidence="6" id="KW-0808">Transferase</keyword>
<dbReference type="PANTHER" id="PTHR14911">
    <property type="entry name" value="THUMP DOMAIN-CONTAINING"/>
    <property type="match status" value="1"/>
</dbReference>
<evidence type="ECO:0000256" key="7">
    <source>
        <dbReference type="ARBA" id="ARBA00022691"/>
    </source>
</evidence>
<dbReference type="Pfam" id="PF02926">
    <property type="entry name" value="THUMP"/>
    <property type="match status" value="1"/>
</dbReference>
<dbReference type="SMART" id="SM00981">
    <property type="entry name" value="THUMP"/>
    <property type="match status" value="1"/>
</dbReference>
<dbReference type="PROSITE" id="PS51165">
    <property type="entry name" value="THUMP"/>
    <property type="match status" value="1"/>
</dbReference>
<evidence type="ECO:0000256" key="8">
    <source>
        <dbReference type="ARBA" id="ARBA00022694"/>
    </source>
</evidence>
<evidence type="ECO:0000256" key="14">
    <source>
        <dbReference type="ARBA" id="ARBA00082665"/>
    </source>
</evidence>
<dbReference type="Pfam" id="PF01170">
    <property type="entry name" value="UPF0020"/>
    <property type="match status" value="1"/>
</dbReference>
<evidence type="ECO:0000256" key="6">
    <source>
        <dbReference type="ARBA" id="ARBA00022679"/>
    </source>
</evidence>
<dbReference type="PANTHER" id="PTHR14911:SF21">
    <property type="entry name" value="N2-METHYLGUANOSINE TRNA METHYLTRANSFERASE"/>
    <property type="match status" value="1"/>
</dbReference>
<accession>A0A133V7A2</accession>
<dbReference type="EMBL" id="LHXX01000018">
    <property type="protein sequence ID" value="KXB02325.1"/>
    <property type="molecule type" value="Genomic_DNA"/>
</dbReference>
<dbReference type="Gene3D" id="3.40.50.150">
    <property type="entry name" value="Vaccinia Virus protein VP39"/>
    <property type="match status" value="1"/>
</dbReference>
<dbReference type="GO" id="GO:0160101">
    <property type="term" value="F:tRNA (guanine(10)-N2)-dimethyltransferase activity"/>
    <property type="evidence" value="ECO:0007669"/>
    <property type="project" value="UniProtKB-EC"/>
</dbReference>
<evidence type="ECO:0000256" key="5">
    <source>
        <dbReference type="ARBA" id="ARBA00022603"/>
    </source>
</evidence>
<dbReference type="CDD" id="cd02440">
    <property type="entry name" value="AdoMet_MTases"/>
    <property type="match status" value="1"/>
</dbReference>
<keyword evidence="3" id="KW-0963">Cytoplasm</keyword>
<sequence length="343" mass="38248">MGRLIFLLSGEHPTLPASEVLASIEAEGYDCRVKEKIDQGLVVRTEADPKSLSKRIAMTHWIGEHFCTSRLDEVLDAVGSTDLIDFLPHGESIAVRVRRIKQYSPEVDVIKLAKDIADQLLEEVKFQVDLTNPDNEIVCVLTEDLCALGVVKAKVDRSQFEERRPKRRTAIHPATLQPRFARVLVNLARTPREGSLLDPFCGIGGILLEAGLIGAKPIGMDIKPDLIEGAKENLKWAGVDEFELQVGDARELSIGKVDAIATDPPYGRQASTGDLELKEVYEEVLPVLSRTLKGGRYLCICAPQELDLKELASGLKLSLEEKHKQRVHKDLTRNIYVFRRKKD</sequence>
<evidence type="ECO:0000256" key="3">
    <source>
        <dbReference type="ARBA" id="ARBA00022490"/>
    </source>
</evidence>
<evidence type="ECO:0000256" key="10">
    <source>
        <dbReference type="ARBA" id="ARBA00051883"/>
    </source>
</evidence>
<dbReference type="GO" id="GO:0000049">
    <property type="term" value="F:tRNA binding"/>
    <property type="evidence" value="ECO:0007669"/>
    <property type="project" value="UniProtKB-KW"/>
</dbReference>
<keyword evidence="8" id="KW-0819">tRNA processing</keyword>
<dbReference type="SUPFAM" id="SSF53335">
    <property type="entry name" value="S-adenosyl-L-methionine-dependent methyltransferases"/>
    <property type="match status" value="1"/>
</dbReference>
<keyword evidence="7" id="KW-0949">S-adenosyl-L-methionine</keyword>
<keyword evidence="5" id="KW-0489">Methyltransferase</keyword>
<dbReference type="FunFam" id="3.40.50.150:FF:000251">
    <property type="entry name" value="Putative RNA methylase"/>
    <property type="match status" value="1"/>
</dbReference>